<protein>
    <submittedName>
        <fullName evidence="1">Uncharacterized protein</fullName>
    </submittedName>
</protein>
<evidence type="ECO:0000313" key="1">
    <source>
        <dbReference type="EMBL" id="EYC40651.1"/>
    </source>
</evidence>
<gene>
    <name evidence="1" type="primary">Acey_s0603.g532</name>
    <name evidence="1" type="ORF">Y032_0603g532</name>
</gene>
<evidence type="ECO:0000313" key="2">
    <source>
        <dbReference type="Proteomes" id="UP000024635"/>
    </source>
</evidence>
<proteinExistence type="predicted"/>
<reference evidence="2" key="1">
    <citation type="journal article" date="2015" name="Nat. Genet.">
        <title>The genome and transcriptome of the zoonotic hookworm Ancylostoma ceylanicum identify infection-specific gene families.</title>
        <authorList>
            <person name="Schwarz E.M."/>
            <person name="Hu Y."/>
            <person name="Antoshechkin I."/>
            <person name="Miller M.M."/>
            <person name="Sternberg P.W."/>
            <person name="Aroian R.V."/>
        </authorList>
    </citation>
    <scope>NUCLEOTIDE SEQUENCE</scope>
    <source>
        <strain evidence="2">HY135</strain>
    </source>
</reference>
<accession>A0A016WM39</accession>
<keyword evidence="2" id="KW-1185">Reference proteome</keyword>
<dbReference type="EMBL" id="JARK01000203">
    <property type="protein sequence ID" value="EYC40651.1"/>
    <property type="molecule type" value="Genomic_DNA"/>
</dbReference>
<dbReference type="Proteomes" id="UP000024635">
    <property type="component" value="Unassembled WGS sequence"/>
</dbReference>
<dbReference type="AlphaFoldDB" id="A0A016WM39"/>
<sequence length="155" mass="16899">MSNNVRFLLQRCYERSFLICLDAHGIQSGFVQDLGNKAKDMSESAKDRMSDTGKAVADAAETGYDTTNDGFKKACDSVAKAWDEAKNGVSEKVLLLLPSLQTPKAGREPLLVAGRRSKGISEPEGAGHQGSLDNYPISNLHSTLVLYTLYNILQF</sequence>
<organism evidence="1 2">
    <name type="scientific">Ancylostoma ceylanicum</name>
    <dbReference type="NCBI Taxonomy" id="53326"/>
    <lineage>
        <taxon>Eukaryota</taxon>
        <taxon>Metazoa</taxon>
        <taxon>Ecdysozoa</taxon>
        <taxon>Nematoda</taxon>
        <taxon>Chromadorea</taxon>
        <taxon>Rhabditida</taxon>
        <taxon>Rhabditina</taxon>
        <taxon>Rhabditomorpha</taxon>
        <taxon>Strongyloidea</taxon>
        <taxon>Ancylostomatidae</taxon>
        <taxon>Ancylostomatinae</taxon>
        <taxon>Ancylostoma</taxon>
    </lineage>
</organism>
<name>A0A016WM39_9BILA</name>
<comment type="caution">
    <text evidence="1">The sequence shown here is derived from an EMBL/GenBank/DDBJ whole genome shotgun (WGS) entry which is preliminary data.</text>
</comment>
<dbReference type="OrthoDB" id="5883844at2759"/>